<dbReference type="PANTHER" id="PTHR31674">
    <property type="entry name" value="B3 DOMAIN-CONTAINING PROTEIN REM-LIKE 3-RELATED"/>
    <property type="match status" value="1"/>
</dbReference>
<evidence type="ECO:0000256" key="5">
    <source>
        <dbReference type="ARBA" id="ARBA00023163"/>
    </source>
</evidence>
<feature type="domain" description="TF-B3" evidence="7">
    <location>
        <begin position="22"/>
        <end position="120"/>
    </location>
</feature>
<dbReference type="EMBL" id="JAKOGI010003078">
    <property type="protein sequence ID" value="KAJ8420879.1"/>
    <property type="molecule type" value="Genomic_DNA"/>
</dbReference>
<gene>
    <name evidence="9" type="ORF">Cgig2_026386</name>
    <name evidence="8" type="ORF">Cgig2_027207</name>
</gene>
<evidence type="ECO:0000256" key="3">
    <source>
        <dbReference type="ARBA" id="ARBA00023015"/>
    </source>
</evidence>
<protein>
    <recommendedName>
        <fullName evidence="7">TF-B3 domain-containing protein</fullName>
    </recommendedName>
</protein>
<keyword evidence="10" id="KW-1185">Reference proteome</keyword>
<keyword evidence="3" id="KW-0805">Transcription regulation</keyword>
<accession>A0A9Q1GKH9</accession>
<comment type="subcellular location">
    <subcellularLocation>
        <location evidence="1">Nucleus</location>
    </subcellularLocation>
</comment>
<dbReference type="InterPro" id="IPR015300">
    <property type="entry name" value="DNA-bd_pseudobarrel_sf"/>
</dbReference>
<evidence type="ECO:0000256" key="4">
    <source>
        <dbReference type="ARBA" id="ARBA00023125"/>
    </source>
</evidence>
<evidence type="ECO:0000313" key="9">
    <source>
        <dbReference type="EMBL" id="KAJ8435294.1"/>
    </source>
</evidence>
<keyword evidence="4" id="KW-0238">DNA-binding</keyword>
<dbReference type="AlphaFoldDB" id="A0A9Q1GKH9"/>
<dbReference type="PROSITE" id="PS50863">
    <property type="entry name" value="B3"/>
    <property type="match status" value="1"/>
</dbReference>
<dbReference type="CDD" id="cd10017">
    <property type="entry name" value="B3_DNA"/>
    <property type="match status" value="1"/>
</dbReference>
<name>A0A9Q1GKH9_9CARY</name>
<sequence length="243" mass="28469">MYDIFERSLKKHRYNSLNHFIFVQVIYQRVTLTTLLQYIPKVFAMENKLDKRWCGMELMDEEGKTWSLLLRHKKDTGKGAQFYIGGWRSFHKAYDLKTGDHIGFELIHSGKRPLMKFRSNFKGFQEVRGKDCLEQRVSFKPCGFPHCSMVVKPYWKTKGVFFPSALARENGLINRRCEVETMDEKGRKRSLPLRGQRGNRAHIASFRTFYEANGLEPGDRVTFVLVNSAEDIVMKFYTTESNV</sequence>
<evidence type="ECO:0000256" key="1">
    <source>
        <dbReference type="ARBA" id="ARBA00004123"/>
    </source>
</evidence>
<comment type="caution">
    <text evidence="8">The sequence shown here is derived from an EMBL/GenBank/DDBJ whole genome shotgun (WGS) entry which is preliminary data.</text>
</comment>
<reference evidence="8" key="1">
    <citation type="submission" date="2022-04" db="EMBL/GenBank/DDBJ databases">
        <title>Carnegiea gigantea Genome sequencing and assembly v2.</title>
        <authorList>
            <person name="Copetti D."/>
            <person name="Sanderson M.J."/>
            <person name="Burquez A."/>
            <person name="Wojciechowski M.F."/>
        </authorList>
    </citation>
    <scope>NUCLEOTIDE SEQUENCE</scope>
    <source>
        <strain evidence="8">SGP5-SGP5p</strain>
        <tissue evidence="8">Aerial part</tissue>
    </source>
</reference>
<organism evidence="8 10">
    <name type="scientific">Carnegiea gigantea</name>
    <dbReference type="NCBI Taxonomy" id="171969"/>
    <lineage>
        <taxon>Eukaryota</taxon>
        <taxon>Viridiplantae</taxon>
        <taxon>Streptophyta</taxon>
        <taxon>Embryophyta</taxon>
        <taxon>Tracheophyta</taxon>
        <taxon>Spermatophyta</taxon>
        <taxon>Magnoliopsida</taxon>
        <taxon>eudicotyledons</taxon>
        <taxon>Gunneridae</taxon>
        <taxon>Pentapetalae</taxon>
        <taxon>Caryophyllales</taxon>
        <taxon>Cactineae</taxon>
        <taxon>Cactaceae</taxon>
        <taxon>Cactoideae</taxon>
        <taxon>Echinocereeae</taxon>
        <taxon>Carnegiea</taxon>
    </lineage>
</organism>
<dbReference type="GO" id="GO:0003677">
    <property type="term" value="F:DNA binding"/>
    <property type="evidence" value="ECO:0007669"/>
    <property type="project" value="UniProtKB-KW"/>
</dbReference>
<keyword evidence="5" id="KW-0804">Transcription</keyword>
<dbReference type="OrthoDB" id="1109907at2759"/>
<dbReference type="PANTHER" id="PTHR31674:SF62">
    <property type="entry name" value="B3 DOMAIN-CONTAINING PROTEIN REM14-RELATED"/>
    <property type="match status" value="1"/>
</dbReference>
<evidence type="ECO:0000259" key="7">
    <source>
        <dbReference type="PROSITE" id="PS50863"/>
    </source>
</evidence>
<evidence type="ECO:0000313" key="8">
    <source>
        <dbReference type="EMBL" id="KAJ8420879.1"/>
    </source>
</evidence>
<dbReference type="Gene3D" id="2.40.330.10">
    <property type="entry name" value="DNA-binding pseudobarrel domain"/>
    <property type="match status" value="2"/>
</dbReference>
<keyword evidence="6" id="KW-0539">Nucleus</keyword>
<evidence type="ECO:0000256" key="6">
    <source>
        <dbReference type="ARBA" id="ARBA00023242"/>
    </source>
</evidence>
<dbReference type="InterPro" id="IPR003340">
    <property type="entry name" value="B3_DNA-bd"/>
</dbReference>
<evidence type="ECO:0000256" key="2">
    <source>
        <dbReference type="ARBA" id="ARBA00022737"/>
    </source>
</evidence>
<dbReference type="EMBL" id="JAKOGI010000422">
    <property type="protein sequence ID" value="KAJ8435294.1"/>
    <property type="molecule type" value="Genomic_DNA"/>
</dbReference>
<proteinExistence type="predicted"/>
<dbReference type="SUPFAM" id="SSF101936">
    <property type="entry name" value="DNA-binding pseudobarrel domain"/>
    <property type="match status" value="2"/>
</dbReference>
<evidence type="ECO:0000313" key="10">
    <source>
        <dbReference type="Proteomes" id="UP001153076"/>
    </source>
</evidence>
<dbReference type="GO" id="GO:0005634">
    <property type="term" value="C:nucleus"/>
    <property type="evidence" value="ECO:0007669"/>
    <property type="project" value="UniProtKB-SubCell"/>
</dbReference>
<dbReference type="SMART" id="SM01019">
    <property type="entry name" value="B3"/>
    <property type="match status" value="2"/>
</dbReference>
<dbReference type="Proteomes" id="UP001153076">
    <property type="component" value="Unassembled WGS sequence"/>
</dbReference>
<keyword evidence="2" id="KW-0677">Repeat</keyword>
<dbReference type="InterPro" id="IPR039218">
    <property type="entry name" value="REM_fam"/>
</dbReference>
<dbReference type="Pfam" id="PF02362">
    <property type="entry name" value="B3"/>
    <property type="match status" value="2"/>
</dbReference>